<organism evidence="2 3">
    <name type="scientific">Actinomyces lilanjuaniae</name>
    <dbReference type="NCBI Taxonomy" id="2321394"/>
    <lineage>
        <taxon>Bacteria</taxon>
        <taxon>Bacillati</taxon>
        <taxon>Actinomycetota</taxon>
        <taxon>Actinomycetes</taxon>
        <taxon>Actinomycetales</taxon>
        <taxon>Actinomycetaceae</taxon>
        <taxon>Actinomyces</taxon>
    </lineage>
</organism>
<evidence type="ECO:0000313" key="3">
    <source>
        <dbReference type="Proteomes" id="UP000273001"/>
    </source>
</evidence>
<gene>
    <name evidence="2" type="ORF">D5R93_01150</name>
</gene>
<sequence length="165" mass="16773">MAQRVRPWGALRPRALPQGVLRRSSSGRRPDGPARSGGPPGPREREPGARGGRRPRPGGPGTSGTPRAPQAPGTRTSPAGRAEGSPQPQTPPAWPGLGPCRLTGKAAGSPGRSAEGRSCPCRPCLAGRCWATAGGAPSPGWGSSDSRARRRTAVSSRAASPVGGW</sequence>
<feature type="region of interest" description="Disordered" evidence="1">
    <location>
        <begin position="132"/>
        <end position="165"/>
    </location>
</feature>
<feature type="region of interest" description="Disordered" evidence="1">
    <location>
        <begin position="1"/>
        <end position="119"/>
    </location>
</feature>
<feature type="compositionally biased region" description="Low complexity" evidence="1">
    <location>
        <begin position="153"/>
        <end position="165"/>
    </location>
</feature>
<dbReference type="Proteomes" id="UP000273001">
    <property type="component" value="Chromosome"/>
</dbReference>
<reference evidence="2 3" key="1">
    <citation type="submission" date="2018-09" db="EMBL/GenBank/DDBJ databases">
        <authorList>
            <person name="Li J."/>
        </authorList>
    </citation>
    <scope>NUCLEOTIDE SEQUENCE [LARGE SCALE GENOMIC DNA]</scope>
    <source>
        <strain evidence="2 3">2129</strain>
    </source>
</reference>
<name>A0ABN5PLI6_9ACTO</name>
<evidence type="ECO:0000256" key="1">
    <source>
        <dbReference type="SAM" id="MobiDB-lite"/>
    </source>
</evidence>
<dbReference type="EMBL" id="CP032514">
    <property type="protein sequence ID" value="AYD89006.1"/>
    <property type="molecule type" value="Genomic_DNA"/>
</dbReference>
<feature type="compositionally biased region" description="Low complexity" evidence="1">
    <location>
        <begin position="133"/>
        <end position="145"/>
    </location>
</feature>
<accession>A0ABN5PLI6</accession>
<evidence type="ECO:0000313" key="2">
    <source>
        <dbReference type="EMBL" id="AYD89006.1"/>
    </source>
</evidence>
<proteinExistence type="predicted"/>
<keyword evidence="3" id="KW-1185">Reference proteome</keyword>
<protein>
    <submittedName>
        <fullName evidence="2">Uncharacterized protein</fullName>
    </submittedName>
</protein>